<comment type="caution">
    <text evidence="2">The sequence shown here is derived from an EMBL/GenBank/DDBJ whole genome shotgun (WGS) entry which is preliminary data.</text>
</comment>
<feature type="compositionally biased region" description="Basic and acidic residues" evidence="1">
    <location>
        <begin position="151"/>
        <end position="161"/>
    </location>
</feature>
<dbReference type="EMBL" id="JBBXMP010000241">
    <property type="protein sequence ID" value="KAL0059226.1"/>
    <property type="molecule type" value="Genomic_DNA"/>
</dbReference>
<protein>
    <submittedName>
        <fullName evidence="2">Uncharacterized protein</fullName>
    </submittedName>
</protein>
<keyword evidence="3" id="KW-1185">Reference proteome</keyword>
<reference evidence="2 3" key="1">
    <citation type="submission" date="2024-05" db="EMBL/GenBank/DDBJ databases">
        <title>A draft genome resource for the thread blight pathogen Marasmius tenuissimus strain MS-2.</title>
        <authorList>
            <person name="Yulfo-Soto G.E."/>
            <person name="Baruah I.K."/>
            <person name="Amoako-Attah I."/>
            <person name="Bukari Y."/>
            <person name="Meinhardt L.W."/>
            <person name="Bailey B.A."/>
            <person name="Cohen S.P."/>
        </authorList>
    </citation>
    <scope>NUCLEOTIDE SEQUENCE [LARGE SCALE GENOMIC DNA]</scope>
    <source>
        <strain evidence="2 3">MS-2</strain>
    </source>
</reference>
<evidence type="ECO:0000313" key="2">
    <source>
        <dbReference type="EMBL" id="KAL0059226.1"/>
    </source>
</evidence>
<organism evidence="2 3">
    <name type="scientific">Marasmius tenuissimus</name>
    <dbReference type="NCBI Taxonomy" id="585030"/>
    <lineage>
        <taxon>Eukaryota</taxon>
        <taxon>Fungi</taxon>
        <taxon>Dikarya</taxon>
        <taxon>Basidiomycota</taxon>
        <taxon>Agaricomycotina</taxon>
        <taxon>Agaricomycetes</taxon>
        <taxon>Agaricomycetidae</taxon>
        <taxon>Agaricales</taxon>
        <taxon>Marasmiineae</taxon>
        <taxon>Marasmiaceae</taxon>
        <taxon>Marasmius</taxon>
    </lineage>
</organism>
<gene>
    <name evidence="2" type="ORF">AAF712_014034</name>
</gene>
<dbReference type="Proteomes" id="UP001437256">
    <property type="component" value="Unassembled WGS sequence"/>
</dbReference>
<name>A0ABR2ZC52_9AGAR</name>
<evidence type="ECO:0000313" key="3">
    <source>
        <dbReference type="Proteomes" id="UP001437256"/>
    </source>
</evidence>
<evidence type="ECO:0000256" key="1">
    <source>
        <dbReference type="SAM" id="MobiDB-lite"/>
    </source>
</evidence>
<proteinExistence type="predicted"/>
<sequence>MLTELINSLHCVRYPFPQSSFYWSSDLYGRNKIPKEDWERLGIPKLRVQQFIGSYWDDMESQTVRELLHQKDYDLDGKQYARDRGYPELILGEYHFPPWVSTSVTLFPGDPHDTVRFQELESPESHLEPKTSPSPSRLTSPSTYSLVEAPLEPRLKPEDAPKTPPPKEIMVTPTRWVRGFLKKYCMFLCSRPVLEIYLTKPSRQVAR</sequence>
<feature type="region of interest" description="Disordered" evidence="1">
    <location>
        <begin position="121"/>
        <end position="169"/>
    </location>
</feature>
<accession>A0ABR2ZC52</accession>
<feature type="compositionally biased region" description="Low complexity" evidence="1">
    <location>
        <begin position="131"/>
        <end position="145"/>
    </location>
</feature>